<reference evidence="2 5" key="3">
    <citation type="journal article" date="2017" name="Nat. Microbiol.">
        <title>Natural product diversity associated with the nematode symbionts Photorhabdus and Xenorhabdus.</title>
        <authorList>
            <person name="Tobias N.J."/>
            <person name="Wolff H."/>
            <person name="Djahanschiri B."/>
            <person name="Grundmann F."/>
            <person name="Kronenwerth M."/>
            <person name="Shi Y.M."/>
            <person name="Simonyi S."/>
            <person name="Grun P."/>
            <person name="Shapiro-Ilan D."/>
            <person name="Pidot S.J."/>
            <person name="Stinear T.P."/>
            <person name="Ebersberger I."/>
            <person name="Bode H.B."/>
        </authorList>
    </citation>
    <scope>NUCLEOTIDE SEQUENCE [LARGE SCALE GENOMIC DNA]</scope>
    <source>
        <strain evidence="2 5">DSM 17908</strain>
    </source>
</reference>
<reference evidence="4" key="2">
    <citation type="submission" date="2016-10" db="EMBL/GenBank/DDBJ databases">
        <authorList>
            <person name="Varghese N."/>
            <person name="Submissions S."/>
        </authorList>
    </citation>
    <scope>NUCLEOTIDE SEQUENCE [LARGE SCALE GENOMIC DNA]</scope>
    <source>
        <strain evidence="4">DSM 17908</strain>
    </source>
</reference>
<sequence length="92" mass="10295">MNNTASILQNGWWKCGSTGIIHQWGVINRIYDETRVYFPINFPHNCLNVQLTLSGISGGSSDNIVARDITSTGFTYYAHGGEVQSYWFAIGY</sequence>
<dbReference type="OrthoDB" id="6455886at2"/>
<accession>A0A1I3WS08</accession>
<evidence type="ECO:0000313" key="4">
    <source>
        <dbReference type="Proteomes" id="UP000198919"/>
    </source>
</evidence>
<dbReference type="EMBL" id="FORG01000029">
    <property type="protein sequence ID" value="SFK10130.1"/>
    <property type="molecule type" value="Genomic_DNA"/>
</dbReference>
<dbReference type="RefSeq" id="WP_092513836.1">
    <property type="nucleotide sequence ID" value="NZ_CAWNQB010000009.1"/>
</dbReference>
<evidence type="ECO:0000313" key="5">
    <source>
        <dbReference type="Proteomes" id="UP000224607"/>
    </source>
</evidence>
<name>A0A1I3WS08_9GAMM</name>
<gene>
    <name evidence="3" type="ORF">SAMN05421680_1292</name>
    <name evidence="2" type="ORF">Xmau_03515</name>
</gene>
<dbReference type="Proteomes" id="UP000224607">
    <property type="component" value="Unassembled WGS sequence"/>
</dbReference>
<evidence type="ECO:0000313" key="2">
    <source>
        <dbReference type="EMBL" id="PHM38130.1"/>
    </source>
</evidence>
<evidence type="ECO:0000259" key="1">
    <source>
        <dbReference type="Pfam" id="PF21882"/>
    </source>
</evidence>
<proteinExistence type="predicted"/>
<dbReference type="Pfam" id="PF21882">
    <property type="entry name" value="Gp53-like_C"/>
    <property type="match status" value="1"/>
</dbReference>
<evidence type="ECO:0000313" key="3">
    <source>
        <dbReference type="EMBL" id="SFK10130.1"/>
    </source>
</evidence>
<dbReference type="AlphaFoldDB" id="A0A1I3WS08"/>
<organism evidence="3 4">
    <name type="scientific">Xenorhabdus mauleonii</name>
    <dbReference type="NCBI Taxonomy" id="351675"/>
    <lineage>
        <taxon>Bacteria</taxon>
        <taxon>Pseudomonadati</taxon>
        <taxon>Pseudomonadota</taxon>
        <taxon>Gammaproteobacteria</taxon>
        <taxon>Enterobacterales</taxon>
        <taxon>Morganellaceae</taxon>
        <taxon>Xenorhabdus</taxon>
    </lineage>
</organism>
<dbReference type="Gene3D" id="2.60.40.3940">
    <property type="match status" value="1"/>
</dbReference>
<keyword evidence="5" id="KW-1185">Reference proteome</keyword>
<reference evidence="3" key="1">
    <citation type="submission" date="2016-10" db="EMBL/GenBank/DDBJ databases">
        <authorList>
            <person name="de Groot N.N."/>
        </authorList>
    </citation>
    <scope>NUCLEOTIDE SEQUENCE [LARGE SCALE GENOMIC DNA]</scope>
    <source>
        <strain evidence="3">DSM 17908</strain>
    </source>
</reference>
<dbReference type="EMBL" id="NITY01000017">
    <property type="protein sequence ID" value="PHM38130.1"/>
    <property type="molecule type" value="Genomic_DNA"/>
</dbReference>
<dbReference type="Proteomes" id="UP000198919">
    <property type="component" value="Unassembled WGS sequence"/>
</dbReference>
<feature type="domain" description="Putative tail fiber protein gp53-like C-terminal" evidence="1">
    <location>
        <begin position="14"/>
        <end position="92"/>
    </location>
</feature>
<protein>
    <recommendedName>
        <fullName evidence="1">Putative tail fiber protein gp53-like C-terminal domain-containing protein</fullName>
    </recommendedName>
</protein>
<dbReference type="InterPro" id="IPR054075">
    <property type="entry name" value="Gp53-like_C"/>
</dbReference>